<feature type="compositionally biased region" description="Basic and acidic residues" evidence="2">
    <location>
        <begin position="281"/>
        <end position="295"/>
    </location>
</feature>
<sequence length="556" mass="64611">MPRKKSATKRAKEEAEKAAQSVAPSEKEKQNSIVNEEENDDDSAYESSSSVEEDEYGDLITDEIEDGIQKVMNALKSDPKSLLKSDTNFFKSPEEIDEKSITSSKEKPMYLKDYHRMNILSGGYMDEENENGTVDGEKSFATTQREERNNLIDEINKQFDQEGEEQDDNDDDGLIKKKEPKTNAEDKGTVTLPDPEKNQDEFLKAFLDSKAWIPRKNDKEINLDQIDKQDEEAFDDAVEQFEHAYNFRFEDPTAAEIVSYARNQATLRRSATSSRKRQREKKLEKKAKEEQEKNELLKKKKNAKINTVVDRLAKIKEAVGDDIDDAKIKEVFGDALLDEDFDDADWDEKMSRIFDESYYDVDGEKPEWNDELINNTSDQKEEDRESVDQASEHEDEQDDAKDEIPSDTQDTKPSKKDKLKEKKMAKKKKESLKEMAEAIVESNASKIVDEVEEERSRGRSETEDVKFKYREVSPESFGLTTRDILFADDKDLNRFIGIKKMAPYREKNLFLKDKRKYTKKKRLEQWRKEVFNDKNSSKNHFRSDANTKKHKKQKTA</sequence>
<dbReference type="GO" id="GO:0030686">
    <property type="term" value="C:90S preribosome"/>
    <property type="evidence" value="ECO:0007669"/>
    <property type="project" value="TreeGrafter"/>
</dbReference>
<dbReference type="HOGENOM" id="CLU_009647_3_0_1"/>
<keyword evidence="5" id="KW-1185">Reference proteome</keyword>
<reference evidence="4 5" key="1">
    <citation type="journal article" date="2012" name="G3 (Bethesda)">
        <title>Pichia sorbitophila, an interspecies yeast hybrid reveals early steps of genome resolution following polyploidization.</title>
        <authorList>
            <person name="Leh Louis V."/>
            <person name="Despons L."/>
            <person name="Friedrich A."/>
            <person name="Martin T."/>
            <person name="Durrens P."/>
            <person name="Casaregola S."/>
            <person name="Neuveglise C."/>
            <person name="Fairhead C."/>
            <person name="Marck C."/>
            <person name="Cruz J.A."/>
            <person name="Straub M.L."/>
            <person name="Kugler V."/>
            <person name="Sacerdot C."/>
            <person name="Uzunov Z."/>
            <person name="Thierry A."/>
            <person name="Weiss S."/>
            <person name="Bleykasten C."/>
            <person name="De Montigny J."/>
            <person name="Jacques N."/>
            <person name="Jung P."/>
            <person name="Lemaire M."/>
            <person name="Mallet S."/>
            <person name="Morel G."/>
            <person name="Richard G.F."/>
            <person name="Sarkar A."/>
            <person name="Savel G."/>
            <person name="Schacherer J."/>
            <person name="Seret M.L."/>
            <person name="Talla E."/>
            <person name="Samson G."/>
            <person name="Jubin C."/>
            <person name="Poulain J."/>
            <person name="Vacherie B."/>
            <person name="Barbe V."/>
            <person name="Pelletier E."/>
            <person name="Sherman D.J."/>
            <person name="Westhof E."/>
            <person name="Weissenbach J."/>
            <person name="Baret P.V."/>
            <person name="Wincker P."/>
            <person name="Gaillardin C."/>
            <person name="Dujon B."/>
            <person name="Souciet J.L."/>
        </authorList>
    </citation>
    <scope>NUCLEOTIDE SEQUENCE [LARGE SCALE GENOMIC DNA]</scope>
    <source>
        <strain evidence="5">ATCC MYA-4447 / BCRC 22081 / CBS 7064 / NBRC 10061 / NRRL Y-12695</strain>
    </source>
</reference>
<accession>G8YEN4</accession>
<dbReference type="PANTHER" id="PTHR14490:SF5">
    <property type="entry name" value="PROTEIN KRI1 HOMOLOG"/>
    <property type="match status" value="1"/>
</dbReference>
<organism evidence="4 5">
    <name type="scientific">Pichia sorbitophila (strain ATCC MYA-4447 / BCRC 22081 / CBS 7064 / NBRC 10061 / NRRL Y-12695)</name>
    <name type="common">Hybrid yeast</name>
    <dbReference type="NCBI Taxonomy" id="559304"/>
    <lineage>
        <taxon>Eukaryota</taxon>
        <taxon>Fungi</taxon>
        <taxon>Dikarya</taxon>
        <taxon>Ascomycota</taxon>
        <taxon>Saccharomycotina</taxon>
        <taxon>Pichiomycetes</taxon>
        <taxon>Debaryomycetaceae</taxon>
        <taxon>Millerozyma</taxon>
    </lineage>
</organism>
<feature type="compositionally biased region" description="Acidic residues" evidence="2">
    <location>
        <begin position="51"/>
        <end position="64"/>
    </location>
</feature>
<feature type="compositionally biased region" description="Basic and acidic residues" evidence="2">
    <location>
        <begin position="454"/>
        <end position="464"/>
    </location>
</feature>
<gene>
    <name evidence="4" type="primary">Piso0_002295</name>
    <name evidence="4" type="ORF">GNLVRS01_PISO0I07092g</name>
</gene>
<feature type="region of interest" description="Disordered" evidence="2">
    <location>
        <begin position="528"/>
        <end position="556"/>
    </location>
</feature>
<feature type="region of interest" description="Disordered" evidence="2">
    <location>
        <begin position="267"/>
        <end position="295"/>
    </location>
</feature>
<feature type="region of interest" description="Disordered" evidence="2">
    <location>
        <begin position="1"/>
        <end position="64"/>
    </location>
</feature>
<dbReference type="OMA" id="KIMATRH"/>
<dbReference type="Pfam" id="PF12936">
    <property type="entry name" value="Kri1_C"/>
    <property type="match status" value="1"/>
</dbReference>
<dbReference type="Proteomes" id="UP000005222">
    <property type="component" value="Chromosome I"/>
</dbReference>
<feature type="compositionally biased region" description="Acidic residues" evidence="2">
    <location>
        <begin position="35"/>
        <end position="44"/>
    </location>
</feature>
<dbReference type="Pfam" id="PF05178">
    <property type="entry name" value="Kri1"/>
    <property type="match status" value="1"/>
</dbReference>
<feature type="compositionally biased region" description="Basic and acidic residues" evidence="2">
    <location>
        <begin position="173"/>
        <end position="198"/>
    </location>
</feature>
<comment type="similarity">
    <text evidence="1">Belongs to the KRI1 family.</text>
</comment>
<feature type="compositionally biased region" description="Basic and acidic residues" evidence="2">
    <location>
        <begin position="378"/>
        <end position="392"/>
    </location>
</feature>
<evidence type="ECO:0000259" key="3">
    <source>
        <dbReference type="Pfam" id="PF12936"/>
    </source>
</evidence>
<dbReference type="InParanoid" id="G8YEN4"/>
<dbReference type="eggNOG" id="KOG2409">
    <property type="taxonomic scope" value="Eukaryota"/>
</dbReference>
<dbReference type="FunCoup" id="G8YEN4">
    <property type="interactions" value="1086"/>
</dbReference>
<name>G8YEN4_PICSO</name>
<dbReference type="InterPro" id="IPR024626">
    <property type="entry name" value="Kri1-like_C"/>
</dbReference>
<dbReference type="AlphaFoldDB" id="G8YEN4"/>
<dbReference type="OrthoDB" id="10252032at2759"/>
<feature type="compositionally biased region" description="Basic and acidic residues" evidence="2">
    <location>
        <begin position="409"/>
        <end position="422"/>
    </location>
</feature>
<evidence type="ECO:0000313" key="4">
    <source>
        <dbReference type="EMBL" id="CCE81633.1"/>
    </source>
</evidence>
<dbReference type="EMBL" id="FO082051">
    <property type="protein sequence ID" value="CCE81633.1"/>
    <property type="molecule type" value="Genomic_DNA"/>
</dbReference>
<dbReference type="InterPro" id="IPR018034">
    <property type="entry name" value="Kri1"/>
</dbReference>
<evidence type="ECO:0000256" key="2">
    <source>
        <dbReference type="SAM" id="MobiDB-lite"/>
    </source>
</evidence>
<feature type="compositionally biased region" description="Acidic residues" evidence="2">
    <location>
        <begin position="161"/>
        <end position="172"/>
    </location>
</feature>
<dbReference type="STRING" id="559304.G8YEN4"/>
<dbReference type="PANTHER" id="PTHR14490">
    <property type="entry name" value="ZINC FINGER, ZZ TYPE"/>
    <property type="match status" value="1"/>
</dbReference>
<evidence type="ECO:0000313" key="5">
    <source>
        <dbReference type="Proteomes" id="UP000005222"/>
    </source>
</evidence>
<protein>
    <submittedName>
        <fullName evidence="4">Piso0_002295 protein</fullName>
    </submittedName>
</protein>
<feature type="region of interest" description="Disordered" evidence="2">
    <location>
        <begin position="125"/>
        <end position="198"/>
    </location>
</feature>
<feature type="compositionally biased region" description="Basic and acidic residues" evidence="2">
    <location>
        <begin position="528"/>
        <end position="547"/>
    </location>
</feature>
<feature type="region of interest" description="Disordered" evidence="2">
    <location>
        <begin position="357"/>
        <end position="464"/>
    </location>
</feature>
<dbReference type="GO" id="GO:0005730">
    <property type="term" value="C:nucleolus"/>
    <property type="evidence" value="ECO:0007669"/>
    <property type="project" value="TreeGrafter"/>
</dbReference>
<feature type="domain" description="Kri1-like C-terminal" evidence="3">
    <location>
        <begin position="436"/>
        <end position="530"/>
    </location>
</feature>
<proteinExistence type="inferred from homology"/>
<feature type="compositionally biased region" description="Basic and acidic residues" evidence="2">
    <location>
        <begin position="144"/>
        <end position="160"/>
    </location>
</feature>
<dbReference type="GO" id="GO:0000447">
    <property type="term" value="P:endonucleolytic cleavage in ITS1 to separate SSU-rRNA from 5.8S rRNA and LSU-rRNA from tricistronic rRNA transcript (SSU-rRNA, 5.8S rRNA, LSU-rRNA)"/>
    <property type="evidence" value="ECO:0007669"/>
    <property type="project" value="TreeGrafter"/>
</dbReference>
<evidence type="ECO:0000256" key="1">
    <source>
        <dbReference type="ARBA" id="ARBA00007473"/>
    </source>
</evidence>